<evidence type="ECO:0000256" key="1">
    <source>
        <dbReference type="SAM" id="Phobius"/>
    </source>
</evidence>
<protein>
    <submittedName>
        <fullName evidence="2">Uncharacterized protein</fullName>
    </submittedName>
</protein>
<keyword evidence="3" id="KW-1185">Reference proteome</keyword>
<evidence type="ECO:0000313" key="3">
    <source>
        <dbReference type="Proteomes" id="UP001460202"/>
    </source>
</evidence>
<feature type="transmembrane region" description="Helical" evidence="1">
    <location>
        <begin position="81"/>
        <end position="104"/>
    </location>
</feature>
<keyword evidence="1" id="KW-0472">Membrane</keyword>
<accession>A0ABV1GX20</accession>
<feature type="transmembrane region" description="Helical" evidence="1">
    <location>
        <begin position="116"/>
        <end position="137"/>
    </location>
</feature>
<gene>
    <name evidence="2" type="ORF">WMO46_07925</name>
</gene>
<dbReference type="EMBL" id="JBBMFL010000007">
    <property type="protein sequence ID" value="MEQ2544870.1"/>
    <property type="molecule type" value="Genomic_DNA"/>
</dbReference>
<dbReference type="Proteomes" id="UP001460202">
    <property type="component" value="Unassembled WGS sequence"/>
</dbReference>
<keyword evidence="1" id="KW-0812">Transmembrane</keyword>
<feature type="transmembrane region" description="Helical" evidence="1">
    <location>
        <begin position="12"/>
        <end position="31"/>
    </location>
</feature>
<name>A0ABV1GX20_9BACT</name>
<organism evidence="2 3">
    <name type="scientific">Alistipes intestinihominis</name>
    <dbReference type="NCBI Taxonomy" id="3133172"/>
    <lineage>
        <taxon>Bacteria</taxon>
        <taxon>Pseudomonadati</taxon>
        <taxon>Bacteroidota</taxon>
        <taxon>Bacteroidia</taxon>
        <taxon>Bacteroidales</taxon>
        <taxon>Rikenellaceae</taxon>
        <taxon>Alistipes</taxon>
    </lineage>
</organism>
<sequence length="291" mass="33848">MTLNPTLKSILVRTAYIVGSLTIYYIAYNYCLDYLDFHYWSDGGLIDGHPTLRYTLLMMAAAILIWVNIRKLSRPNIRLYFSAFLLGLGLLIGAWKVGAFYLYSEHVLLRHIYLEILFHFGWFSVLISSILPIFFVKQKNAKLDRGSKIGLLIVVLLFDFTIAMPNIFGDEIMEARIYGNENCYLIQNGEEWSCHLLSVTNPDDKIWTDSVVMRTIQYFPKDNSWWVADNGDSIRIESTKVYHSNLQIIHSNGKSYQVRTLGYAETEYGNCWQSNIWRKIKGLFCKEENER</sequence>
<reference evidence="2 3" key="1">
    <citation type="submission" date="2024-03" db="EMBL/GenBank/DDBJ databases">
        <title>Human intestinal bacterial collection.</title>
        <authorList>
            <person name="Pauvert C."/>
            <person name="Hitch T.C.A."/>
            <person name="Clavel T."/>
        </authorList>
    </citation>
    <scope>NUCLEOTIDE SEQUENCE [LARGE SCALE GENOMIC DNA]</scope>
    <source>
        <strain evidence="2 3">CLA-KB-H122</strain>
    </source>
</reference>
<feature type="transmembrane region" description="Helical" evidence="1">
    <location>
        <begin position="149"/>
        <end position="168"/>
    </location>
</feature>
<feature type="transmembrane region" description="Helical" evidence="1">
    <location>
        <begin position="51"/>
        <end position="69"/>
    </location>
</feature>
<proteinExistence type="predicted"/>
<dbReference type="RefSeq" id="WP_177606272.1">
    <property type="nucleotide sequence ID" value="NZ_JBBMFL010000007.1"/>
</dbReference>
<evidence type="ECO:0000313" key="2">
    <source>
        <dbReference type="EMBL" id="MEQ2544870.1"/>
    </source>
</evidence>
<comment type="caution">
    <text evidence="2">The sequence shown here is derived from an EMBL/GenBank/DDBJ whole genome shotgun (WGS) entry which is preliminary data.</text>
</comment>
<keyword evidence="1" id="KW-1133">Transmembrane helix</keyword>